<protein>
    <recommendedName>
        <fullName evidence="12">ABC transporter permease</fullName>
    </recommendedName>
</protein>
<gene>
    <name evidence="10" type="ordered locus">Apar_0349</name>
</gene>
<dbReference type="PANTHER" id="PTHR30572:SF4">
    <property type="entry name" value="ABC TRANSPORTER PERMEASE YTRF"/>
    <property type="match status" value="1"/>
</dbReference>
<evidence type="ECO:0000256" key="1">
    <source>
        <dbReference type="ARBA" id="ARBA00004651"/>
    </source>
</evidence>
<dbReference type="HOGENOM" id="CLU_057072_0_0_11"/>
<evidence type="ECO:0008006" key="12">
    <source>
        <dbReference type="Google" id="ProtNLM"/>
    </source>
</evidence>
<feature type="domain" description="MacB-like periplasmic core" evidence="9">
    <location>
        <begin position="22"/>
        <end position="236"/>
    </location>
</feature>
<evidence type="ECO:0000256" key="7">
    <source>
        <dbReference type="SAM" id="Phobius"/>
    </source>
</evidence>
<dbReference type="InterPro" id="IPR025857">
    <property type="entry name" value="MacB_PCD"/>
</dbReference>
<evidence type="ECO:0000256" key="2">
    <source>
        <dbReference type="ARBA" id="ARBA00022475"/>
    </source>
</evidence>
<evidence type="ECO:0000259" key="8">
    <source>
        <dbReference type="Pfam" id="PF02687"/>
    </source>
</evidence>
<dbReference type="GeneID" id="84805882"/>
<evidence type="ECO:0000313" key="10">
    <source>
        <dbReference type="EMBL" id="ACV50780.1"/>
    </source>
</evidence>
<feature type="transmembrane region" description="Helical" evidence="7">
    <location>
        <begin position="21"/>
        <end position="45"/>
    </location>
</feature>
<evidence type="ECO:0000256" key="4">
    <source>
        <dbReference type="ARBA" id="ARBA00022989"/>
    </source>
</evidence>
<comment type="similarity">
    <text evidence="6">Belongs to the ABC-4 integral membrane protein family.</text>
</comment>
<sequence>MHSSMYLLVKRAYSANKKRNSLTILAVGISVFLLTAILTFSTSFYHKMIEEMRVADADVVTVAFGAGDNALNYTYLNLYTDDDIKLINQIDGVTDVTGVKGLNVSAVTYDNNKRILANSLRGIDRSYLDNYKISYTGTFPDKDDEIIIGARIADASGLQIGDSIDIDFGSQRKTFKIVGILDKQEEQLFSTFPTEINQLIATYSNSSLFETSNYIYISARVKDQDQLSEVSKKIVEAINTDSNLTEALENTGLHPLVATRQNVLDMLDTWFSYILLFVYVVSVLLGIISTVNIFNIFVITIQEQFKDIAVYKIVGASIRQIRNIFIYQSVFIGTMGSVLGILLGYLLSAIVILLLHWPIRFDVYTVLIPFAIGMTSPICAGVWSSKKSEKVDINILTGNL</sequence>
<dbReference type="EMBL" id="CP001721">
    <property type="protein sequence ID" value="ACV50780.1"/>
    <property type="molecule type" value="Genomic_DNA"/>
</dbReference>
<feature type="transmembrane region" description="Helical" evidence="7">
    <location>
        <begin position="270"/>
        <end position="298"/>
    </location>
</feature>
<dbReference type="InterPro" id="IPR003838">
    <property type="entry name" value="ABC3_permease_C"/>
</dbReference>
<evidence type="ECO:0000313" key="11">
    <source>
        <dbReference type="Proteomes" id="UP000000960"/>
    </source>
</evidence>
<comment type="subcellular location">
    <subcellularLocation>
        <location evidence="1">Cell membrane</location>
        <topology evidence="1">Multi-pass membrane protein</topology>
    </subcellularLocation>
</comment>
<dbReference type="STRING" id="521095.Apar_0349"/>
<keyword evidence="3 7" id="KW-0812">Transmembrane</keyword>
<dbReference type="PANTHER" id="PTHR30572">
    <property type="entry name" value="MEMBRANE COMPONENT OF TRANSPORTER-RELATED"/>
    <property type="match status" value="1"/>
</dbReference>
<keyword evidence="4 7" id="KW-1133">Transmembrane helix</keyword>
<evidence type="ECO:0000256" key="5">
    <source>
        <dbReference type="ARBA" id="ARBA00023136"/>
    </source>
</evidence>
<dbReference type="eggNOG" id="COG4591">
    <property type="taxonomic scope" value="Bacteria"/>
</dbReference>
<keyword evidence="5 7" id="KW-0472">Membrane</keyword>
<feature type="transmembrane region" description="Helical" evidence="7">
    <location>
        <begin position="330"/>
        <end position="357"/>
    </location>
</feature>
<name>C8W9J2_LANP1</name>
<dbReference type="InterPro" id="IPR050250">
    <property type="entry name" value="Macrolide_Exporter_MacB"/>
</dbReference>
<dbReference type="Pfam" id="PF12704">
    <property type="entry name" value="MacB_PCD"/>
    <property type="match status" value="1"/>
</dbReference>
<feature type="domain" description="ABC3 transporter permease C-terminal" evidence="8">
    <location>
        <begin position="280"/>
        <end position="387"/>
    </location>
</feature>
<evidence type="ECO:0000259" key="9">
    <source>
        <dbReference type="Pfam" id="PF12704"/>
    </source>
</evidence>
<dbReference type="KEGG" id="apv:Apar_0349"/>
<dbReference type="Proteomes" id="UP000000960">
    <property type="component" value="Chromosome"/>
</dbReference>
<proteinExistence type="inferred from homology"/>
<evidence type="ECO:0000256" key="6">
    <source>
        <dbReference type="ARBA" id="ARBA00038076"/>
    </source>
</evidence>
<accession>C8W9J2</accession>
<keyword evidence="11" id="KW-1185">Reference proteome</keyword>
<feature type="transmembrane region" description="Helical" evidence="7">
    <location>
        <begin position="363"/>
        <end position="383"/>
    </location>
</feature>
<dbReference type="Pfam" id="PF02687">
    <property type="entry name" value="FtsX"/>
    <property type="match status" value="1"/>
</dbReference>
<keyword evidence="2" id="KW-1003">Cell membrane</keyword>
<dbReference type="OrthoDB" id="9808461at2"/>
<evidence type="ECO:0000256" key="3">
    <source>
        <dbReference type="ARBA" id="ARBA00022692"/>
    </source>
</evidence>
<dbReference type="RefSeq" id="WP_012808438.1">
    <property type="nucleotide sequence ID" value="NC_013203.1"/>
</dbReference>
<dbReference type="GO" id="GO:0005886">
    <property type="term" value="C:plasma membrane"/>
    <property type="evidence" value="ECO:0007669"/>
    <property type="project" value="UniProtKB-SubCell"/>
</dbReference>
<dbReference type="GO" id="GO:0022857">
    <property type="term" value="F:transmembrane transporter activity"/>
    <property type="evidence" value="ECO:0007669"/>
    <property type="project" value="TreeGrafter"/>
</dbReference>
<reference evidence="10 11" key="1">
    <citation type="journal article" date="2009" name="Stand. Genomic Sci.">
        <title>Complete genome sequence of Atopobium parvulum type strain (IPP 1246).</title>
        <authorList>
            <person name="Copeland A."/>
            <person name="Sikorski J."/>
            <person name="Lapidus A."/>
            <person name="Nolan M."/>
            <person name="Del Rio T.G."/>
            <person name="Lucas S."/>
            <person name="Chen F."/>
            <person name="Tice H."/>
            <person name="Pitluck S."/>
            <person name="Cheng J.F."/>
            <person name="Pukall R."/>
            <person name="Chertkov O."/>
            <person name="Brettin T."/>
            <person name="Han C."/>
            <person name="Detter J.C."/>
            <person name="Kuske C."/>
            <person name="Bruce D."/>
            <person name="Goodwin L."/>
            <person name="Ivanova N."/>
            <person name="Mavromatis K."/>
            <person name="Mikhailova N."/>
            <person name="Chen A."/>
            <person name="Palaniappan K."/>
            <person name="Chain P."/>
            <person name="Rohde M."/>
            <person name="Goker M."/>
            <person name="Bristow J."/>
            <person name="Eisen J.A."/>
            <person name="Markowitz V."/>
            <person name="Hugenholtz P."/>
            <person name="Kyrpides N.C."/>
            <person name="Klenk H.P."/>
            <person name="Detter J.C."/>
        </authorList>
    </citation>
    <scope>NUCLEOTIDE SEQUENCE [LARGE SCALE GENOMIC DNA]</scope>
    <source>
        <strain evidence="11">ATCC 33793 / DSM 20469 / CCUG 32760 / JCM 10300 / KCTC 3663 / VPI 0546 / 1246</strain>
    </source>
</reference>
<organism evidence="10 11">
    <name type="scientific">Lancefieldella parvula (strain ATCC 33793 / DSM 20469 / CCUG 32760 / JCM 10300 / KCTC 3663 / VPI 0546 / 1246)</name>
    <name type="common">Atopobium parvulum</name>
    <dbReference type="NCBI Taxonomy" id="521095"/>
    <lineage>
        <taxon>Bacteria</taxon>
        <taxon>Bacillati</taxon>
        <taxon>Actinomycetota</taxon>
        <taxon>Coriobacteriia</taxon>
        <taxon>Coriobacteriales</taxon>
        <taxon>Atopobiaceae</taxon>
        <taxon>Lancefieldella</taxon>
    </lineage>
</organism>
<dbReference type="AlphaFoldDB" id="C8W9J2"/>